<accession>A0ABP6H3B4</accession>
<gene>
    <name evidence="1" type="ORF">GCM10009867_16380</name>
</gene>
<evidence type="ECO:0000313" key="2">
    <source>
        <dbReference type="Proteomes" id="UP001501326"/>
    </source>
</evidence>
<dbReference type="Proteomes" id="UP001501326">
    <property type="component" value="Unassembled WGS sequence"/>
</dbReference>
<evidence type="ECO:0000313" key="1">
    <source>
        <dbReference type="EMBL" id="GAA2735013.1"/>
    </source>
</evidence>
<organism evidence="1 2">
    <name type="scientific">Pedococcus aerophilus</name>
    <dbReference type="NCBI Taxonomy" id="436356"/>
    <lineage>
        <taxon>Bacteria</taxon>
        <taxon>Bacillati</taxon>
        <taxon>Actinomycetota</taxon>
        <taxon>Actinomycetes</taxon>
        <taxon>Micrococcales</taxon>
        <taxon>Intrasporangiaceae</taxon>
        <taxon>Pedococcus</taxon>
    </lineage>
</organism>
<reference evidence="2" key="1">
    <citation type="journal article" date="2019" name="Int. J. Syst. Evol. Microbiol.">
        <title>The Global Catalogue of Microorganisms (GCM) 10K type strain sequencing project: providing services to taxonomists for standard genome sequencing and annotation.</title>
        <authorList>
            <consortium name="The Broad Institute Genomics Platform"/>
            <consortium name="The Broad Institute Genome Sequencing Center for Infectious Disease"/>
            <person name="Wu L."/>
            <person name="Ma J."/>
        </authorList>
    </citation>
    <scope>NUCLEOTIDE SEQUENCE [LARGE SCALE GENOMIC DNA]</scope>
    <source>
        <strain evidence="2">JCM 16378</strain>
    </source>
</reference>
<sequence length="156" mass="15835">MVTALTVARGIAPRRATWKWGGEAHLGFDGAEVLDPVPGGAAQVGEPAVHQLGEVQCVEGGAAVVVPFGSGWDALAGADASVGVQGEGDEHRGPVRLAVRGGEHRAHRAIGDLLVRQLGHAFEAAGGAHPARSGTAVVGLVALVVIECVRVIVRLV</sequence>
<protein>
    <submittedName>
        <fullName evidence="1">Uncharacterized protein</fullName>
    </submittedName>
</protein>
<keyword evidence="2" id="KW-1185">Reference proteome</keyword>
<name>A0ABP6H3B4_9MICO</name>
<dbReference type="EMBL" id="BAAARN010000001">
    <property type="protein sequence ID" value="GAA2735013.1"/>
    <property type="molecule type" value="Genomic_DNA"/>
</dbReference>
<comment type="caution">
    <text evidence="1">The sequence shown here is derived from an EMBL/GenBank/DDBJ whole genome shotgun (WGS) entry which is preliminary data.</text>
</comment>
<proteinExistence type="predicted"/>